<dbReference type="InterPro" id="IPR020845">
    <property type="entry name" value="AMP-binding_CS"/>
</dbReference>
<feature type="domain" description="AMP-dependent synthetase/ligase" evidence="5">
    <location>
        <begin position="19"/>
        <end position="361"/>
    </location>
</feature>
<dbReference type="Gene3D" id="3.40.50.12780">
    <property type="entry name" value="N-terminal domain of ligase-like"/>
    <property type="match status" value="1"/>
</dbReference>
<reference evidence="7 8" key="1">
    <citation type="journal article" date="2024" name="Insects">
        <title>An Improved Chromosome-Level Genome Assembly of the Firefly Pyrocoelia pectoralis.</title>
        <authorList>
            <person name="Fu X."/>
            <person name="Meyer-Rochow V.B."/>
            <person name="Ballantyne L."/>
            <person name="Zhu X."/>
        </authorList>
    </citation>
    <scope>NUCLEOTIDE SEQUENCE [LARGE SCALE GENOMIC DNA]</scope>
    <source>
        <strain evidence="7">XCY_ONT2</strain>
    </source>
</reference>
<evidence type="ECO:0000256" key="2">
    <source>
        <dbReference type="ARBA" id="ARBA00006432"/>
    </source>
</evidence>
<dbReference type="PANTHER" id="PTHR24096">
    <property type="entry name" value="LONG-CHAIN-FATTY-ACID--COA LIGASE"/>
    <property type="match status" value="1"/>
</dbReference>
<comment type="subcellular location">
    <subcellularLocation>
        <location evidence="1">Peroxisome</location>
    </subcellularLocation>
</comment>
<feature type="domain" description="AMP-binding enzyme C-terminal" evidence="6">
    <location>
        <begin position="410"/>
        <end position="488"/>
    </location>
</feature>
<protein>
    <recommendedName>
        <fullName evidence="9">Luciferin 4-monooxygenase-like</fullName>
    </recommendedName>
</protein>
<proteinExistence type="inferred from homology"/>
<dbReference type="Pfam" id="PF00501">
    <property type="entry name" value="AMP-binding"/>
    <property type="match status" value="1"/>
</dbReference>
<evidence type="ECO:0000256" key="1">
    <source>
        <dbReference type="ARBA" id="ARBA00004275"/>
    </source>
</evidence>
<dbReference type="InterPro" id="IPR045851">
    <property type="entry name" value="AMP-bd_C_sf"/>
</dbReference>
<sequence>MESPKIKTNMDAVTGDIDTYDTYLKKCIRTAITMRKKGIKSNDIVTVCSSTHLNTSIPIIASFFLDAKPSNTDPRFTVADTAHLLKQVNPKMIFVSPEGIELIETVINQLDMTPELVIFGETTKHTPFSEFLKHCEEEDNFQPVEIRDLKETAVVYFSSGSTGLPKGICLSHLSLLSLTFKSNQSAMVLSVSPAYWTSFTVILLTTIISHSCRLILPEFDAETFWSIVSKHKVNHVFTSPMQIAALLQFPPPPQEDLSSLFAIVFGGCPMPEHQLMKLRSYLPNTIVLYVYGLTEISTSGLGFDLSSRHDLQFCVEKPTCCGRPLPGFAYKIVDLETEETLGHNQLGELRIKTEYVMNGYYNLDASSEWDSNGFLRTGDIAYYDEDYCFFVIDRIKEVFKCQGWQISPAKIEAVLSSHPAIANAIVIGLPHPTDTERPTALVVLHDKFVDKVSAKEIELFVERNINDSHRLRGGVKFVEKLFMTPSGKYKRRLMRDLVLGNKL</sequence>
<name>A0AAN7Z9Q9_9COLE</name>
<dbReference type="InterPro" id="IPR025110">
    <property type="entry name" value="AMP-bd_C"/>
</dbReference>
<dbReference type="PROSITE" id="PS00455">
    <property type="entry name" value="AMP_BINDING"/>
    <property type="match status" value="1"/>
</dbReference>
<comment type="similarity">
    <text evidence="2">Belongs to the ATP-dependent AMP-binding enzyme family.</text>
</comment>
<accession>A0AAN7Z9Q9</accession>
<evidence type="ECO:0000256" key="4">
    <source>
        <dbReference type="ARBA" id="ARBA00023140"/>
    </source>
</evidence>
<keyword evidence="4" id="KW-0576">Peroxisome</keyword>
<dbReference type="PANTHER" id="PTHR24096:SF149">
    <property type="entry name" value="AMP-BINDING DOMAIN-CONTAINING PROTEIN-RELATED"/>
    <property type="match status" value="1"/>
</dbReference>
<evidence type="ECO:0000259" key="5">
    <source>
        <dbReference type="Pfam" id="PF00501"/>
    </source>
</evidence>
<keyword evidence="3" id="KW-0436">Ligase</keyword>
<dbReference type="Proteomes" id="UP001329430">
    <property type="component" value="Chromosome 8"/>
</dbReference>
<organism evidence="7 8">
    <name type="scientific">Pyrocoelia pectoralis</name>
    <dbReference type="NCBI Taxonomy" id="417401"/>
    <lineage>
        <taxon>Eukaryota</taxon>
        <taxon>Metazoa</taxon>
        <taxon>Ecdysozoa</taxon>
        <taxon>Arthropoda</taxon>
        <taxon>Hexapoda</taxon>
        <taxon>Insecta</taxon>
        <taxon>Pterygota</taxon>
        <taxon>Neoptera</taxon>
        <taxon>Endopterygota</taxon>
        <taxon>Coleoptera</taxon>
        <taxon>Polyphaga</taxon>
        <taxon>Elateriformia</taxon>
        <taxon>Elateroidea</taxon>
        <taxon>Lampyridae</taxon>
        <taxon>Lampyrinae</taxon>
        <taxon>Pyrocoelia</taxon>
    </lineage>
</organism>
<evidence type="ECO:0000313" key="7">
    <source>
        <dbReference type="EMBL" id="KAK5640145.1"/>
    </source>
</evidence>
<dbReference type="GO" id="GO:0005777">
    <property type="term" value="C:peroxisome"/>
    <property type="evidence" value="ECO:0007669"/>
    <property type="project" value="UniProtKB-SubCell"/>
</dbReference>
<evidence type="ECO:0000313" key="8">
    <source>
        <dbReference type="Proteomes" id="UP001329430"/>
    </source>
</evidence>
<dbReference type="AlphaFoldDB" id="A0AAN7Z9Q9"/>
<dbReference type="InterPro" id="IPR000873">
    <property type="entry name" value="AMP-dep_synth/lig_dom"/>
</dbReference>
<dbReference type="SUPFAM" id="SSF56801">
    <property type="entry name" value="Acetyl-CoA synthetase-like"/>
    <property type="match status" value="1"/>
</dbReference>
<evidence type="ECO:0000256" key="3">
    <source>
        <dbReference type="ARBA" id="ARBA00022598"/>
    </source>
</evidence>
<evidence type="ECO:0008006" key="9">
    <source>
        <dbReference type="Google" id="ProtNLM"/>
    </source>
</evidence>
<keyword evidence="8" id="KW-1185">Reference proteome</keyword>
<evidence type="ECO:0000259" key="6">
    <source>
        <dbReference type="Pfam" id="PF13193"/>
    </source>
</evidence>
<dbReference type="InterPro" id="IPR042099">
    <property type="entry name" value="ANL_N_sf"/>
</dbReference>
<dbReference type="Gene3D" id="3.30.300.30">
    <property type="match status" value="1"/>
</dbReference>
<gene>
    <name evidence="7" type="ORF">RI129_010956</name>
</gene>
<dbReference type="GO" id="GO:0016405">
    <property type="term" value="F:CoA-ligase activity"/>
    <property type="evidence" value="ECO:0007669"/>
    <property type="project" value="TreeGrafter"/>
</dbReference>
<dbReference type="EMBL" id="JAVRBK010000008">
    <property type="protein sequence ID" value="KAK5640145.1"/>
    <property type="molecule type" value="Genomic_DNA"/>
</dbReference>
<dbReference type="Pfam" id="PF13193">
    <property type="entry name" value="AMP-binding_C"/>
    <property type="match status" value="1"/>
</dbReference>
<comment type="caution">
    <text evidence="7">The sequence shown here is derived from an EMBL/GenBank/DDBJ whole genome shotgun (WGS) entry which is preliminary data.</text>
</comment>